<dbReference type="AlphaFoldDB" id="V5Z757"/>
<name>V5Z757_9GAMM</name>
<organism evidence="2 3">
    <name type="scientific">Erwinia piriflorinigrans CFBP 5888</name>
    <dbReference type="NCBI Taxonomy" id="1161919"/>
    <lineage>
        <taxon>Bacteria</taxon>
        <taxon>Pseudomonadati</taxon>
        <taxon>Pseudomonadota</taxon>
        <taxon>Gammaproteobacteria</taxon>
        <taxon>Enterobacterales</taxon>
        <taxon>Erwiniaceae</taxon>
        <taxon>Erwinia</taxon>
    </lineage>
</organism>
<dbReference type="STRING" id="1161919.EPIR_1444"/>
<dbReference type="OrthoDB" id="9761274at2"/>
<reference evidence="2 3" key="1">
    <citation type="journal article" date="2013" name="Syst. Appl. Microbiol.">
        <title>Phylogenetic position and virulence apparatus of the pear flower necrosis pathogen Erwinia piriflorinigrans CFBP 5888T as assessed by comparative genomics.</title>
        <authorList>
            <person name="Smits T.H."/>
            <person name="Rezzonico F."/>
            <person name="Lopez M.M."/>
            <person name="Blom J."/>
            <person name="Goesmann A."/>
            <person name="Frey J.E."/>
            <person name="Duffy B."/>
        </authorList>
    </citation>
    <scope>NUCLEOTIDE SEQUENCE [LARGE SCALE GENOMIC DNA]</scope>
    <source>
        <strain evidence="3">CFBP5888</strain>
    </source>
</reference>
<dbReference type="Proteomes" id="UP000018217">
    <property type="component" value="Unassembled WGS sequence"/>
</dbReference>
<feature type="domain" description="YcaO" evidence="1">
    <location>
        <begin position="60"/>
        <end position="443"/>
    </location>
</feature>
<dbReference type="Pfam" id="PF18381">
    <property type="entry name" value="YcaO_C"/>
    <property type="match status" value="1"/>
</dbReference>
<evidence type="ECO:0000313" key="2">
    <source>
        <dbReference type="EMBL" id="CCG86809.1"/>
    </source>
</evidence>
<gene>
    <name evidence="2" type="primary">ycaO</name>
    <name evidence="2" type="ORF">EPIR_1444</name>
</gene>
<dbReference type="InterPro" id="IPR003776">
    <property type="entry name" value="YcaO-like_dom"/>
</dbReference>
<evidence type="ECO:0000259" key="1">
    <source>
        <dbReference type="PROSITE" id="PS51664"/>
    </source>
</evidence>
<sequence length="585" mass="65708">MTQTYIPGKDAALEVSIARFQQKLQDLGFNIEEASWLNPVPNVWSVHIRDRDCPLCFTNGKGASKKAALASALGEYFERLSTNYFFADFWLGQQIANDDFVHYPDEKWFPLPDDDQLPDGILDARLRQFYDPENEVSASELVDLQSGNAARGICALPFTRQSDLQTVYIPMNIIGNLYVSNGMSAGNTANEARVQGLSEVFERHIKNRIIAESISLPTIPQEVLNRYPGVVEAIATLEAEGFPIFSYDASLGGKYPVICVVLFNPANGTCFASFGAHPDFGVALERTVTELLQGRGLKDLDVFTPPTFDDEEVAEHANLETHFIDSSGLISWDMFKDDADYDFADWSFKGSTEEEFATLMAIFKSEGQEVYIADYEHLDVYACRIIVPGMSDIYPAEDLLLANNSMGAYLRDTLLSLPENSWEKADYLSLLEQLDEDGHDDFTRVRELLGLATGKDNGWYTLRIGELKAMLALAGGDLQQALIWTEWTMEFNQSIFSAERANYYRCLQTLLLLSQEEERDPQQYYGAFVRMYGQSAVDAASAAISGETPFYDLQNVDSDLKAFPAHQSLLAAYEKLQVAKRRYWK</sequence>
<dbReference type="Pfam" id="PF02624">
    <property type="entry name" value="YcaO"/>
    <property type="match status" value="1"/>
</dbReference>
<keyword evidence="3" id="KW-1185">Reference proteome</keyword>
<dbReference type="InterPro" id="IPR041080">
    <property type="entry name" value="YcaO_C"/>
</dbReference>
<dbReference type="RefSeq" id="WP_023654614.1">
    <property type="nucleotide sequence ID" value="NZ_CAHS01000014.1"/>
</dbReference>
<protein>
    <submittedName>
        <fullName evidence="2">UPF0142 protein</fullName>
    </submittedName>
</protein>
<evidence type="ECO:0000313" key="3">
    <source>
        <dbReference type="Proteomes" id="UP000018217"/>
    </source>
</evidence>
<dbReference type="EMBL" id="CAHS01000014">
    <property type="protein sequence ID" value="CCG86809.1"/>
    <property type="molecule type" value="Genomic_DNA"/>
</dbReference>
<dbReference type="PANTHER" id="PTHR37809:SF1">
    <property type="entry name" value="RIBOSOMAL PROTEIN S12 METHYLTHIOTRANSFERASE ACCESSORY FACTOR YCAO"/>
    <property type="match status" value="1"/>
</dbReference>
<comment type="caution">
    <text evidence="2">The sequence shown here is derived from an EMBL/GenBank/DDBJ whole genome shotgun (WGS) entry which is preliminary data.</text>
</comment>
<dbReference type="NCBIfam" id="NF040716">
    <property type="entry name" value="YcaO_for_S12"/>
    <property type="match status" value="1"/>
</dbReference>
<dbReference type="Gene3D" id="3.30.1330.230">
    <property type="match status" value="1"/>
</dbReference>
<dbReference type="PROSITE" id="PS51664">
    <property type="entry name" value="YCAO"/>
    <property type="match status" value="1"/>
</dbReference>
<dbReference type="NCBIfam" id="TIGR00702">
    <property type="entry name" value="YcaO-type kinase domain"/>
    <property type="match status" value="1"/>
</dbReference>
<accession>V5Z757</accession>
<dbReference type="PANTHER" id="PTHR37809">
    <property type="entry name" value="RIBOSOMAL PROTEIN S12 METHYLTHIOTRANSFERASE ACCESSORY FACTOR YCAO"/>
    <property type="match status" value="1"/>
</dbReference>
<proteinExistence type="predicted"/>